<gene>
    <name evidence="1" type="ORF">Q4521_01505</name>
</gene>
<comment type="caution">
    <text evidence="1">The sequence shown here is derived from an EMBL/GenBank/DDBJ whole genome shotgun (WGS) entry which is preliminary data.</text>
</comment>
<name>A0AAW7X0V3_9GAMM</name>
<dbReference type="EMBL" id="JAUOPB010000001">
    <property type="protein sequence ID" value="MDO6421139.1"/>
    <property type="molecule type" value="Genomic_DNA"/>
</dbReference>
<evidence type="ECO:0000313" key="1">
    <source>
        <dbReference type="EMBL" id="MDO6421139.1"/>
    </source>
</evidence>
<dbReference type="RefSeq" id="WP_303490372.1">
    <property type="nucleotide sequence ID" value="NZ_JAUOPB010000001.1"/>
</dbReference>
<sequence>MFELVVLVQASEKRYAQELVDCFVEARRPDFEEELSAELAWIFPIVEVIPNAEKIELLEDGTTALIYWQTDMFDIEALAKGISENQFRCLAYFYRYYEDVGTEDDPMPNGIAKVATDGTFKNAALCSSDQIYFTSEIIALLKDEVGLIS</sequence>
<reference evidence="1" key="1">
    <citation type="submission" date="2023-07" db="EMBL/GenBank/DDBJ databases">
        <title>Genome content predicts the carbon catabolic preferences of heterotrophic bacteria.</title>
        <authorList>
            <person name="Gralka M."/>
        </authorList>
    </citation>
    <scope>NUCLEOTIDE SEQUENCE</scope>
    <source>
        <strain evidence="1">I3M17_2</strain>
    </source>
</reference>
<dbReference type="Proteomes" id="UP001169760">
    <property type="component" value="Unassembled WGS sequence"/>
</dbReference>
<accession>A0AAW7X0V3</accession>
<protein>
    <submittedName>
        <fullName evidence="1">Uncharacterized protein</fullName>
    </submittedName>
</protein>
<proteinExistence type="predicted"/>
<organism evidence="1 2">
    <name type="scientific">Saccharophagus degradans</name>
    <dbReference type="NCBI Taxonomy" id="86304"/>
    <lineage>
        <taxon>Bacteria</taxon>
        <taxon>Pseudomonadati</taxon>
        <taxon>Pseudomonadota</taxon>
        <taxon>Gammaproteobacteria</taxon>
        <taxon>Cellvibrionales</taxon>
        <taxon>Cellvibrionaceae</taxon>
        <taxon>Saccharophagus</taxon>
    </lineage>
</organism>
<dbReference type="AlphaFoldDB" id="A0AAW7X0V3"/>
<evidence type="ECO:0000313" key="2">
    <source>
        <dbReference type="Proteomes" id="UP001169760"/>
    </source>
</evidence>